<organism evidence="1 2">
    <name type="scientific">Methylomonas methanica (strain DSM 25384 / MC09)</name>
    <dbReference type="NCBI Taxonomy" id="857087"/>
    <lineage>
        <taxon>Bacteria</taxon>
        <taxon>Pseudomonadati</taxon>
        <taxon>Pseudomonadota</taxon>
        <taxon>Gammaproteobacteria</taxon>
        <taxon>Methylococcales</taxon>
        <taxon>Methylococcaceae</taxon>
        <taxon>Methylomonas</taxon>
    </lineage>
</organism>
<dbReference type="RefSeq" id="WP_013817401.1">
    <property type="nucleotide sequence ID" value="NC_015572.1"/>
</dbReference>
<reference evidence="1 2" key="1">
    <citation type="journal article" date="2011" name="J. Bacteriol.">
        <title>Complete Genome Sequence of the Aerobic Marine Methanotroph Methylomonas methanica MC09.</title>
        <authorList>
            <person name="Boden R."/>
            <person name="Cunliffe M."/>
            <person name="Scanlan J."/>
            <person name="Moussard H."/>
            <person name="Kits K.D."/>
            <person name="Klotz M.G."/>
            <person name="Jetten M.S."/>
            <person name="Vuilleumier S."/>
            <person name="Han J."/>
            <person name="Peters L."/>
            <person name="Mikhailova N."/>
            <person name="Teshima H."/>
            <person name="Tapia R."/>
            <person name="Kyrpides N."/>
            <person name="Ivanova N."/>
            <person name="Pagani I."/>
            <person name="Cheng J.F."/>
            <person name="Goodwin L."/>
            <person name="Han C."/>
            <person name="Hauser L."/>
            <person name="Land M.L."/>
            <person name="Lapidus A."/>
            <person name="Lucas S."/>
            <person name="Pitluck S."/>
            <person name="Woyke T."/>
            <person name="Stein L."/>
            <person name="Murrell J.C."/>
        </authorList>
    </citation>
    <scope>NUCLEOTIDE SEQUENCE [LARGE SCALE GENOMIC DNA]</scope>
    <source>
        <strain evidence="1 2">MC09</strain>
    </source>
</reference>
<dbReference type="STRING" id="857087.Metme_0688"/>
<accession>G0A4W7</accession>
<gene>
    <name evidence="1" type="ordered locus">Metme_0688</name>
</gene>
<dbReference type="EMBL" id="CP002738">
    <property type="protein sequence ID" value="AEF99130.1"/>
    <property type="molecule type" value="Genomic_DNA"/>
</dbReference>
<protein>
    <submittedName>
        <fullName evidence="1">Uncharacterized protein</fullName>
    </submittedName>
</protein>
<sequence length="150" mass="16307">MATTDELYSEVTPDIEAVAGPLFEFSKLCLRKRGNFLPNGAVLDAERNVGFVAASADINGYSTSTEVLPLLHDGIRSQAKEKEVIAIGIAENVTITPNGQPSTEAIKVLFEHKQGLVVALYLPFKKQFISGYSFGEIFTVIAESEVNAWL</sequence>
<name>G0A4W7_METMM</name>
<dbReference type="HOGENOM" id="CLU_1738359_0_0_6"/>
<reference evidence="2" key="3">
    <citation type="submission" date="2011-05" db="EMBL/GenBank/DDBJ databases">
        <title>Complete sequence of Methylomonas methanica MC09.</title>
        <authorList>
            <consortium name="US DOE Joint Genome Institute"/>
            <person name="Lucas S."/>
            <person name="Han J."/>
            <person name="Lapidus A."/>
            <person name="Cheng J.-F."/>
            <person name="Goodwin L."/>
            <person name="Pitluck S."/>
            <person name="Peters L."/>
            <person name="Mikhailova N."/>
            <person name="Teshima H."/>
            <person name="Han C."/>
            <person name="Tapia R."/>
            <person name="Land M."/>
            <person name="Hauser L."/>
            <person name="Kyrpides N."/>
            <person name="Ivanova N."/>
            <person name="Pagani I."/>
            <person name="Stein L."/>
            <person name="Woyke T."/>
        </authorList>
    </citation>
    <scope>NUCLEOTIDE SEQUENCE [LARGE SCALE GENOMIC DNA]</scope>
    <source>
        <strain evidence="2">MC09</strain>
    </source>
</reference>
<evidence type="ECO:0000313" key="1">
    <source>
        <dbReference type="EMBL" id="AEF99130.1"/>
    </source>
</evidence>
<dbReference type="KEGG" id="mmt:Metme_0688"/>
<reference key="2">
    <citation type="submission" date="2011-05" db="EMBL/GenBank/DDBJ databases">
        <title>Complete genome sequence of the aerobic marine methanotroph Methylomonas methanica MC09.</title>
        <authorList>
            <person name="Boden R."/>
            <person name="Cunliffe M."/>
            <person name="Scanlan J."/>
            <person name="Moussard H."/>
            <person name="Kits K.D."/>
            <person name="Klotz M."/>
            <person name="Jetten M."/>
            <person name="Vuilleumier S."/>
            <person name="Han J."/>
            <person name="Peters L."/>
            <person name="Mikhailova N."/>
            <person name="Teshima H."/>
            <person name="Tapia R."/>
            <person name="Kyrpides N."/>
            <person name="Ivanova N."/>
            <person name="Pagani I."/>
            <person name="Cheng J.-F."/>
            <person name="Goodwin L."/>
            <person name="Han C."/>
            <person name="Hauser L."/>
            <person name="Land M."/>
            <person name="Lapidus A."/>
            <person name="Lucas S."/>
            <person name="Pitluck S."/>
            <person name="Woyke T."/>
            <person name="Stein L.Y."/>
            <person name="Murrell C."/>
        </authorList>
    </citation>
    <scope>NUCLEOTIDE SEQUENCE</scope>
    <source>
        <strain>MC09</strain>
    </source>
</reference>
<dbReference type="AlphaFoldDB" id="G0A4W7"/>
<evidence type="ECO:0000313" key="2">
    <source>
        <dbReference type="Proteomes" id="UP000008888"/>
    </source>
</evidence>
<keyword evidence="2" id="KW-1185">Reference proteome</keyword>
<dbReference type="Proteomes" id="UP000008888">
    <property type="component" value="Chromosome"/>
</dbReference>
<proteinExistence type="predicted"/>